<dbReference type="PROSITE" id="PS00687">
    <property type="entry name" value="ALDEHYDE_DEHYDR_GLU"/>
    <property type="match status" value="1"/>
</dbReference>
<dbReference type="Proteomes" id="UP001138540">
    <property type="component" value="Unassembled WGS sequence"/>
</dbReference>
<proteinExistence type="inferred from homology"/>
<dbReference type="Pfam" id="PF00171">
    <property type="entry name" value="Aldedh"/>
    <property type="match status" value="1"/>
</dbReference>
<dbReference type="EMBL" id="JACHKA010000001">
    <property type="protein sequence ID" value="MBB5984760.1"/>
    <property type="molecule type" value="Genomic_DNA"/>
</dbReference>
<reference evidence="5 6" key="1">
    <citation type="submission" date="2020-08" db="EMBL/GenBank/DDBJ databases">
        <title>Exploring microbial biodiversity for novel pathways involved in the catabolism of aromatic compounds derived from lignin.</title>
        <authorList>
            <person name="Elkins J."/>
        </authorList>
    </citation>
    <scope>NUCLEOTIDE SEQUENCE [LARGE SCALE GENOMIC DNA]</scope>
    <source>
        <strain evidence="5 6">B1D3A</strain>
    </source>
</reference>
<dbReference type="InterPro" id="IPR016163">
    <property type="entry name" value="Ald_DH_C"/>
</dbReference>
<evidence type="ECO:0000256" key="1">
    <source>
        <dbReference type="ARBA" id="ARBA00023002"/>
    </source>
</evidence>
<gene>
    <name evidence="5" type="ORF">HNP60_000734</name>
</gene>
<dbReference type="InterPro" id="IPR029510">
    <property type="entry name" value="Ald_DH_CS_GLU"/>
</dbReference>
<evidence type="ECO:0000313" key="6">
    <source>
        <dbReference type="Proteomes" id="UP001138540"/>
    </source>
</evidence>
<accession>A0ABR6NBW4</accession>
<dbReference type="InterPro" id="IPR016162">
    <property type="entry name" value="Ald_DH_N"/>
</dbReference>
<organism evidence="5 6">
    <name type="scientific">Sphingobium lignivorans</name>
    <dbReference type="NCBI Taxonomy" id="2735886"/>
    <lineage>
        <taxon>Bacteria</taxon>
        <taxon>Pseudomonadati</taxon>
        <taxon>Pseudomonadota</taxon>
        <taxon>Alphaproteobacteria</taxon>
        <taxon>Sphingomonadales</taxon>
        <taxon>Sphingomonadaceae</taxon>
        <taxon>Sphingobium</taxon>
    </lineage>
</organism>
<comment type="similarity">
    <text evidence="3">Belongs to the aldehyde dehydrogenase family.</text>
</comment>
<dbReference type="Gene3D" id="3.40.605.10">
    <property type="entry name" value="Aldehyde Dehydrogenase, Chain A, domain 1"/>
    <property type="match status" value="1"/>
</dbReference>
<feature type="domain" description="Aldehyde dehydrogenase" evidence="4">
    <location>
        <begin position="31"/>
        <end position="481"/>
    </location>
</feature>
<evidence type="ECO:0000313" key="5">
    <source>
        <dbReference type="EMBL" id="MBB5984760.1"/>
    </source>
</evidence>
<name>A0ABR6NBW4_9SPHN</name>
<dbReference type="PANTHER" id="PTHR11699">
    <property type="entry name" value="ALDEHYDE DEHYDROGENASE-RELATED"/>
    <property type="match status" value="1"/>
</dbReference>
<sequence length="486" mass="51457">MNDVQTMIAPSLTRHPLATAILIGGEMIAGNGQPLPVIDPATGEAFALAPAATRDDLDRAVAAARAAFPGWTARSPEDRRAVVHAIAARLRERAEPIGALLTAEQGKPLGDAIGEIRRAADHIEALTMLDLSDQLLREDARERVEIRYRPLGVVGGITPWNVPVMLAMVKVAQALYTGNTIILKPSPFTPLSTLAIGQAIADIAPAGTVNIVSGGNDLGAWITSHPGIDKISFTGTVATGRRVLESAAGTFKRVTLELGGNDPAIILPDADLDLTAEGIVRSAFANCGQVCMAIKRVFVHASLYDAVVEAIATRAAAIRTGPGTAPDTRMGPIQNRMQFEKVVTLLREVKQTPGARIVTGGTVHEGSGYFIDPTIVTGLPDDAPLVREEQFGPVLPILRYDDVDDAIARANATEFGLGASVWTRDLREGARVAGHMQAGLVWVNRHGGNGRDVPFGGAKYSGYGREQGVEGMRSYMEMQVVTVPVG</sequence>
<dbReference type="PROSITE" id="PS00070">
    <property type="entry name" value="ALDEHYDE_DEHYDR_CYS"/>
    <property type="match status" value="1"/>
</dbReference>
<dbReference type="CDD" id="cd07106">
    <property type="entry name" value="ALDH_AldA-AAD23400"/>
    <property type="match status" value="1"/>
</dbReference>
<dbReference type="Gene3D" id="3.40.309.10">
    <property type="entry name" value="Aldehyde Dehydrogenase, Chain A, domain 2"/>
    <property type="match status" value="1"/>
</dbReference>
<dbReference type="RefSeq" id="WP_184150312.1">
    <property type="nucleotide sequence ID" value="NZ_JACHKA010000001.1"/>
</dbReference>
<dbReference type="InterPro" id="IPR016161">
    <property type="entry name" value="Ald_DH/histidinol_DH"/>
</dbReference>
<dbReference type="InterPro" id="IPR044086">
    <property type="entry name" value="LUC3-like"/>
</dbReference>
<evidence type="ECO:0000256" key="2">
    <source>
        <dbReference type="PROSITE-ProRule" id="PRU10007"/>
    </source>
</evidence>
<evidence type="ECO:0000256" key="3">
    <source>
        <dbReference type="RuleBase" id="RU003345"/>
    </source>
</evidence>
<dbReference type="InterPro" id="IPR015590">
    <property type="entry name" value="Aldehyde_DH_dom"/>
</dbReference>
<protein>
    <submittedName>
        <fullName evidence="5">Acyl-CoA reductase-like NAD-dependent aldehyde dehydrogenase</fullName>
    </submittedName>
</protein>
<keyword evidence="1 3" id="KW-0560">Oxidoreductase</keyword>
<evidence type="ECO:0000259" key="4">
    <source>
        <dbReference type="Pfam" id="PF00171"/>
    </source>
</evidence>
<feature type="active site" evidence="2">
    <location>
        <position position="257"/>
    </location>
</feature>
<keyword evidence="6" id="KW-1185">Reference proteome</keyword>
<dbReference type="SUPFAM" id="SSF53720">
    <property type="entry name" value="ALDH-like"/>
    <property type="match status" value="1"/>
</dbReference>
<dbReference type="InterPro" id="IPR016160">
    <property type="entry name" value="Ald_DH_CS_CYS"/>
</dbReference>
<comment type="caution">
    <text evidence="5">The sequence shown here is derived from an EMBL/GenBank/DDBJ whole genome shotgun (WGS) entry which is preliminary data.</text>
</comment>